<keyword evidence="1" id="KW-0812">Transmembrane</keyword>
<feature type="transmembrane region" description="Helical" evidence="1">
    <location>
        <begin position="52"/>
        <end position="74"/>
    </location>
</feature>
<keyword evidence="3" id="KW-1185">Reference proteome</keyword>
<evidence type="ECO:0000256" key="1">
    <source>
        <dbReference type="SAM" id="Phobius"/>
    </source>
</evidence>
<dbReference type="AlphaFoldDB" id="A0A6A4PYJ8"/>
<dbReference type="Proteomes" id="UP000447434">
    <property type="component" value="Chromosome 9"/>
</dbReference>
<name>A0A6A4PYJ8_LUPAL</name>
<sequence>MRNSEVSCFSLCLSIMALISVVVCYYVLWLIMVDINTHTNTDHCISRKTICGFLGFFAVMCLICYTIASCFVFIRQLNKLFRPVVSSTHHAQVVPSPSISLQGSGL</sequence>
<evidence type="ECO:0000313" key="2">
    <source>
        <dbReference type="EMBL" id="KAE9606651.1"/>
    </source>
</evidence>
<organism evidence="2 3">
    <name type="scientific">Lupinus albus</name>
    <name type="common">White lupine</name>
    <name type="synonym">Lupinus termis</name>
    <dbReference type="NCBI Taxonomy" id="3870"/>
    <lineage>
        <taxon>Eukaryota</taxon>
        <taxon>Viridiplantae</taxon>
        <taxon>Streptophyta</taxon>
        <taxon>Embryophyta</taxon>
        <taxon>Tracheophyta</taxon>
        <taxon>Spermatophyta</taxon>
        <taxon>Magnoliopsida</taxon>
        <taxon>eudicotyledons</taxon>
        <taxon>Gunneridae</taxon>
        <taxon>Pentapetalae</taxon>
        <taxon>rosids</taxon>
        <taxon>fabids</taxon>
        <taxon>Fabales</taxon>
        <taxon>Fabaceae</taxon>
        <taxon>Papilionoideae</taxon>
        <taxon>50 kb inversion clade</taxon>
        <taxon>genistoids sensu lato</taxon>
        <taxon>core genistoids</taxon>
        <taxon>Genisteae</taxon>
        <taxon>Lupinus</taxon>
    </lineage>
</organism>
<feature type="transmembrane region" description="Helical" evidence="1">
    <location>
        <begin position="12"/>
        <end position="32"/>
    </location>
</feature>
<comment type="caution">
    <text evidence="2">The sequence shown here is derived from an EMBL/GenBank/DDBJ whole genome shotgun (WGS) entry which is preliminary data.</text>
</comment>
<reference evidence="3" key="1">
    <citation type="journal article" date="2020" name="Nat. Commun.">
        <title>Genome sequence of the cluster root forming white lupin.</title>
        <authorList>
            <person name="Hufnagel B."/>
            <person name="Marques A."/>
            <person name="Soriano A."/>
            <person name="Marques L."/>
            <person name="Divol F."/>
            <person name="Doumas P."/>
            <person name="Sallet E."/>
            <person name="Mancinotti D."/>
            <person name="Carrere S."/>
            <person name="Marande W."/>
            <person name="Arribat S."/>
            <person name="Keller J."/>
            <person name="Huneau C."/>
            <person name="Blein T."/>
            <person name="Aime D."/>
            <person name="Laguerre M."/>
            <person name="Taylor J."/>
            <person name="Schubert V."/>
            <person name="Nelson M."/>
            <person name="Geu-Flores F."/>
            <person name="Crespi M."/>
            <person name="Gallardo-Guerrero K."/>
            <person name="Delaux P.-M."/>
            <person name="Salse J."/>
            <person name="Berges H."/>
            <person name="Guyot R."/>
            <person name="Gouzy J."/>
            <person name="Peret B."/>
        </authorList>
    </citation>
    <scope>NUCLEOTIDE SEQUENCE [LARGE SCALE GENOMIC DNA]</scope>
    <source>
        <strain evidence="3">cv. Amiga</strain>
    </source>
</reference>
<gene>
    <name evidence="2" type="ORF">Lalb_Chr09g0321861</name>
</gene>
<evidence type="ECO:0000313" key="3">
    <source>
        <dbReference type="Proteomes" id="UP000447434"/>
    </source>
</evidence>
<dbReference type="EMBL" id="WOCE01000009">
    <property type="protein sequence ID" value="KAE9606651.1"/>
    <property type="molecule type" value="Genomic_DNA"/>
</dbReference>
<protein>
    <submittedName>
        <fullName evidence="2">Uncharacterized protein</fullName>
    </submittedName>
</protein>
<proteinExistence type="predicted"/>
<keyword evidence="1" id="KW-1133">Transmembrane helix</keyword>
<accession>A0A6A4PYJ8</accession>
<keyword evidence="1" id="KW-0472">Membrane</keyword>